<feature type="compositionally biased region" description="Basic and acidic residues" evidence="1">
    <location>
        <begin position="323"/>
        <end position="344"/>
    </location>
</feature>
<protein>
    <recommendedName>
        <fullName evidence="5">Translation initiation factor IF-2</fullName>
    </recommendedName>
</protein>
<feature type="compositionally biased region" description="Pro residues" evidence="1">
    <location>
        <begin position="286"/>
        <end position="297"/>
    </location>
</feature>
<feature type="compositionally biased region" description="Low complexity" evidence="1">
    <location>
        <begin position="48"/>
        <end position="97"/>
    </location>
</feature>
<dbReference type="PRINTS" id="PR01217">
    <property type="entry name" value="PRICHEXTENSN"/>
</dbReference>
<feature type="signal peptide" evidence="2">
    <location>
        <begin position="1"/>
        <end position="20"/>
    </location>
</feature>
<accession>A0A4P7URU2</accession>
<dbReference type="AlphaFoldDB" id="A0A4P7URU2"/>
<evidence type="ECO:0008006" key="5">
    <source>
        <dbReference type="Google" id="ProtNLM"/>
    </source>
</evidence>
<dbReference type="RefSeq" id="WP_136400491.1">
    <property type="nucleotide sequence ID" value="NZ_CP036295.1"/>
</dbReference>
<sequence>MRGYICLSFFCAVLTFVSPAAPSAAENAPENAAEYRAPVTSAKLGPVSPGQPAQSGAAGAAGPAAGVSGQARTSSPQPQTAGQPTGQGQPGQSAPGQNASGQNGLGQYAPGQTAPGQPTPWPASSPSGTMMPYSALGALPPASDPASFPSAAPAANPADNPVANPAANPVANPAASAPVNPAAGFAPPPLPPAGYVPGYAPPPGYAPGPYPPAAAFDAQGQGGDVVYGTGQLQGNNFDDRGSVSQYRDPLTGDIVTSVVPPSQQDQPDYGTIFVAPQIYPNGRPWGPSPYGPMPRPGQPYVSPSVTWQPGMPADKHRHRHDDRRHEERGYDDGYGRRSGDRYDTRPGPQGNAPYDQRDADRSRDGRERR</sequence>
<dbReference type="EMBL" id="CP036295">
    <property type="protein sequence ID" value="QCC86402.1"/>
    <property type="molecule type" value="Genomic_DNA"/>
</dbReference>
<evidence type="ECO:0000256" key="1">
    <source>
        <dbReference type="SAM" id="MobiDB-lite"/>
    </source>
</evidence>
<evidence type="ECO:0000313" key="4">
    <source>
        <dbReference type="Proteomes" id="UP000297065"/>
    </source>
</evidence>
<keyword evidence="2" id="KW-0732">Signal</keyword>
<proteinExistence type="predicted"/>
<evidence type="ECO:0000256" key="2">
    <source>
        <dbReference type="SAM" id="SignalP"/>
    </source>
</evidence>
<evidence type="ECO:0000313" key="3">
    <source>
        <dbReference type="EMBL" id="QCC86402.1"/>
    </source>
</evidence>
<feature type="compositionally biased region" description="Low complexity" evidence="1">
    <location>
        <begin position="140"/>
        <end position="169"/>
    </location>
</feature>
<dbReference type="OrthoDB" id="10012641at2"/>
<feature type="region of interest" description="Disordered" evidence="1">
    <location>
        <begin position="42"/>
        <end position="169"/>
    </location>
</feature>
<dbReference type="Proteomes" id="UP000297065">
    <property type="component" value="Chromosome"/>
</dbReference>
<organism evidence="3 4">
    <name type="scientific">Desulfovibrio desulfuricans</name>
    <dbReference type="NCBI Taxonomy" id="876"/>
    <lineage>
        <taxon>Bacteria</taxon>
        <taxon>Pseudomonadati</taxon>
        <taxon>Thermodesulfobacteriota</taxon>
        <taxon>Desulfovibrionia</taxon>
        <taxon>Desulfovibrionales</taxon>
        <taxon>Desulfovibrionaceae</taxon>
        <taxon>Desulfovibrio</taxon>
    </lineage>
</organism>
<feature type="chain" id="PRO_5020535618" description="Translation initiation factor IF-2" evidence="2">
    <location>
        <begin position="21"/>
        <end position="369"/>
    </location>
</feature>
<feature type="region of interest" description="Disordered" evidence="1">
    <location>
        <begin position="279"/>
        <end position="369"/>
    </location>
</feature>
<feature type="compositionally biased region" description="Basic and acidic residues" evidence="1">
    <location>
        <begin position="355"/>
        <end position="369"/>
    </location>
</feature>
<gene>
    <name evidence="3" type="ORF">DDIC_11070</name>
</gene>
<name>A0A4P7URU2_DESDE</name>
<reference evidence="3 4" key="1">
    <citation type="submission" date="2019-02" db="EMBL/GenBank/DDBJ databases">
        <title>Complete Genome Sequence of Desulfovibrio desulfuricans IC1, a Sulfonate Utilizing Anaerobe.</title>
        <authorList>
            <person name="Day L.A."/>
            <person name="De Leon K.B."/>
            <person name="Wall J.D."/>
        </authorList>
    </citation>
    <scope>NUCLEOTIDE SEQUENCE [LARGE SCALE GENOMIC DNA]</scope>
    <source>
        <strain evidence="3 4">IC1</strain>
    </source>
</reference>